<evidence type="ECO:0000256" key="1">
    <source>
        <dbReference type="SAM" id="MobiDB-lite"/>
    </source>
</evidence>
<dbReference type="Proteomes" id="UP000703269">
    <property type="component" value="Unassembled WGS sequence"/>
</dbReference>
<organism evidence="2 3">
    <name type="scientific">Phanerochaete sordida</name>
    <dbReference type="NCBI Taxonomy" id="48140"/>
    <lineage>
        <taxon>Eukaryota</taxon>
        <taxon>Fungi</taxon>
        <taxon>Dikarya</taxon>
        <taxon>Basidiomycota</taxon>
        <taxon>Agaricomycotina</taxon>
        <taxon>Agaricomycetes</taxon>
        <taxon>Polyporales</taxon>
        <taxon>Phanerochaetaceae</taxon>
        <taxon>Phanerochaete</taxon>
    </lineage>
</organism>
<evidence type="ECO:0000313" key="2">
    <source>
        <dbReference type="EMBL" id="GJE93577.1"/>
    </source>
</evidence>
<evidence type="ECO:0000313" key="3">
    <source>
        <dbReference type="Proteomes" id="UP000703269"/>
    </source>
</evidence>
<feature type="compositionally biased region" description="Low complexity" evidence="1">
    <location>
        <begin position="298"/>
        <end position="311"/>
    </location>
</feature>
<feature type="compositionally biased region" description="Low complexity" evidence="1">
    <location>
        <begin position="172"/>
        <end position="193"/>
    </location>
</feature>
<feature type="region of interest" description="Disordered" evidence="1">
    <location>
        <begin position="1"/>
        <end position="311"/>
    </location>
</feature>
<dbReference type="EMBL" id="BPQB01000033">
    <property type="protein sequence ID" value="GJE93577.1"/>
    <property type="molecule type" value="Genomic_DNA"/>
</dbReference>
<accession>A0A9P3GD97</accession>
<comment type="caution">
    <text evidence="2">The sequence shown here is derived from an EMBL/GenBank/DDBJ whole genome shotgun (WGS) entry which is preliminary data.</text>
</comment>
<proteinExistence type="predicted"/>
<feature type="compositionally biased region" description="Polar residues" evidence="1">
    <location>
        <begin position="21"/>
        <end position="32"/>
    </location>
</feature>
<feature type="compositionally biased region" description="Low complexity" evidence="1">
    <location>
        <begin position="262"/>
        <end position="276"/>
    </location>
</feature>
<feature type="compositionally biased region" description="Polar residues" evidence="1">
    <location>
        <begin position="197"/>
        <end position="207"/>
    </location>
</feature>
<reference evidence="2 3" key="1">
    <citation type="submission" date="2021-08" db="EMBL/GenBank/DDBJ databases">
        <title>Draft Genome Sequence of Phanerochaete sordida strain YK-624.</title>
        <authorList>
            <person name="Mori T."/>
            <person name="Dohra H."/>
            <person name="Suzuki T."/>
            <person name="Kawagishi H."/>
            <person name="Hirai H."/>
        </authorList>
    </citation>
    <scope>NUCLEOTIDE SEQUENCE [LARGE SCALE GENOMIC DNA]</scope>
    <source>
        <strain evidence="2 3">YK-624</strain>
    </source>
</reference>
<name>A0A9P3GD97_9APHY</name>
<feature type="compositionally biased region" description="Basic and acidic residues" evidence="1">
    <location>
        <begin position="1"/>
        <end position="11"/>
    </location>
</feature>
<sequence>MFNHDLKEKRMPGPVDRPPSANDNPGTSSVEPTASAVLDGSTRRNTKPSTSNAPTDDRQGVIAGGASRLVTSPTVSPPGLSEWEAYKRSSGRGLPISSRTAAEKKVIAPAPAHKKEASAPQAATRKKSRRPCQKCVEEKPVGGADAKAAQPSPNIEATAATGALPPRSPIDAQSNAASTSTSTTTRSAPSPKARASGSESPPAQSGFQFIDCTPGPNCPIASLRNVGKREAPEEDDPQPAPQSEASAPPRKKRRVTPEKAAKNATDAAPAANPTTPCDTKGKGKRAELATVPTTDVHTSSTDSRASSSATTSQDLIFQQKQMFWGTFPTLLLPAVVGQLQPRDFLSPLQDFSYSLIGTSYRPHETAYASSHFAVAGVSSSASTSQDRLPIRTQLVLPARAIGEIDILPLSAAKQASAVDRSGMRDDQDDDYSALFGSDDASFD</sequence>
<feature type="region of interest" description="Disordered" evidence="1">
    <location>
        <begin position="415"/>
        <end position="443"/>
    </location>
</feature>
<protein>
    <submittedName>
        <fullName evidence="2">Uncharacterized protein</fullName>
    </submittedName>
</protein>
<keyword evidence="3" id="KW-1185">Reference proteome</keyword>
<dbReference type="AlphaFoldDB" id="A0A9P3GD97"/>
<gene>
    <name evidence="2" type="ORF">PsYK624_097360</name>
</gene>